<sequence>MAEDVSYSNTFMAYWNNNPYQYPNNDYKYNMNDGIIQLNTGWHIIPTMLWRHFITPRQWISMNIQYEAYHVKGYQVTVYNPVPMTQQLAIQGTTAFTAFNNTIYTLGAQDDLYETNWFNWWEDKTMSQYSIAYKEGHFREISTNDTTPPWKRTTLPIYFWTPHSARVYDDHVFAIELAKSGSAVWPSPQTQSGGGTKHFHPSGLFWDPLNDPTSIMELRPGKNSMTWSWECHGADEHRWYNLDQIAAWSPYVKDNPFLPFDQSGGPGSFKLTNNMDPDQLTTSANAQASDQKKLDYTIPDLSFLPVVPTSWFWHEMNRSIVETNGATAYPLHFEGTEYEEYKYPPTQCFIKGLPLFDDNGTLIQTTTQGCFKITLNLACKKRRSRYFAPTWGPWTWKDVYSARAQPRFQSDYIRYRTGGARRTWTNVDVKNSKLAQMQKFRQAPFDQTSTYQPTGTTTTLTTTMTTSSAAYKELADLIQQTKKQMQEKTMEQE</sequence>
<proteinExistence type="predicted"/>
<dbReference type="EMBL" id="MG693107">
    <property type="protein sequence ID" value="AWV66969.1"/>
    <property type="molecule type" value="Genomic_DNA"/>
</dbReference>
<organism evidence="1">
    <name type="scientific">Bat parvovirus</name>
    <dbReference type="NCBI Taxonomy" id="1514704"/>
    <lineage>
        <taxon>Viruses</taxon>
        <taxon>Monodnaviria</taxon>
        <taxon>Shotokuvirae</taxon>
        <taxon>Cossaviricota</taxon>
        <taxon>Quintoviricetes</taxon>
        <taxon>Piccovirales</taxon>
        <taxon>Parvoviridae</taxon>
        <taxon>Parvovirinae</taxon>
    </lineage>
</organism>
<protein>
    <submittedName>
        <fullName evidence="1">Structural ORF</fullName>
    </submittedName>
</protein>
<name>A0A2Z4EVF2_9VIRU</name>
<accession>A0A2Z4EVF2</accession>
<evidence type="ECO:0000313" key="1">
    <source>
        <dbReference type="EMBL" id="AWV66969.1"/>
    </source>
</evidence>
<reference evidence="1" key="1">
    <citation type="journal article" date="2018" name="Virus Evol.">
        <title>Cameroonian fruit bats harbor divergent viruses, including rotavirus H, bastroviruses, and picobirnaviruses using an alternative genetic code.</title>
        <authorList>
            <person name="Yinda C.K."/>
            <person name="Ghogomu S.M."/>
            <person name="Conceicao-Neto N."/>
            <person name="Beller L."/>
            <person name="Deboutte W."/>
            <person name="Vanhulle E."/>
            <person name="Maes P."/>
            <person name="Van Ranst M."/>
            <person name="Matthijnssens J."/>
        </authorList>
    </citation>
    <scope>NUCLEOTIDE SEQUENCE</scope>
    <source>
        <strain evidence="1">BtPV/CMR/2014</strain>
    </source>
</reference>